<dbReference type="GO" id="GO:0046983">
    <property type="term" value="F:protein dimerization activity"/>
    <property type="evidence" value="ECO:0007669"/>
    <property type="project" value="InterPro"/>
</dbReference>
<evidence type="ECO:0000259" key="10">
    <source>
        <dbReference type="Pfam" id="PF07730"/>
    </source>
</evidence>
<gene>
    <name evidence="11" type="ORF">H3H36_16485</name>
</gene>
<feature type="transmembrane region" description="Helical" evidence="9">
    <location>
        <begin position="49"/>
        <end position="68"/>
    </location>
</feature>
<dbReference type="InterPro" id="IPR029016">
    <property type="entry name" value="GAF-like_dom_sf"/>
</dbReference>
<dbReference type="Gene3D" id="3.30.450.40">
    <property type="match status" value="1"/>
</dbReference>
<keyword evidence="9" id="KW-0472">Membrane</keyword>
<organism evidence="11 12">
    <name type="scientific">Rugamonas fusca</name>
    <dbReference type="NCBI Taxonomy" id="2758568"/>
    <lineage>
        <taxon>Bacteria</taxon>
        <taxon>Pseudomonadati</taxon>
        <taxon>Pseudomonadota</taxon>
        <taxon>Betaproteobacteria</taxon>
        <taxon>Burkholderiales</taxon>
        <taxon>Oxalobacteraceae</taxon>
        <taxon>Telluria group</taxon>
        <taxon>Rugamonas</taxon>
    </lineage>
</organism>
<evidence type="ECO:0000313" key="11">
    <source>
        <dbReference type="EMBL" id="MBA5606956.1"/>
    </source>
</evidence>
<keyword evidence="12" id="KW-1185">Reference proteome</keyword>
<keyword evidence="5" id="KW-0547">Nucleotide-binding</keyword>
<comment type="caution">
    <text evidence="11">The sequence shown here is derived from an EMBL/GenBank/DDBJ whole genome shotgun (WGS) entry which is preliminary data.</text>
</comment>
<dbReference type="InterPro" id="IPR036890">
    <property type="entry name" value="HATPase_C_sf"/>
</dbReference>
<evidence type="ECO:0000256" key="7">
    <source>
        <dbReference type="ARBA" id="ARBA00022840"/>
    </source>
</evidence>
<keyword evidence="7" id="KW-0067">ATP-binding</keyword>
<comment type="catalytic activity">
    <reaction evidence="1">
        <text>ATP + protein L-histidine = ADP + protein N-phospho-L-histidine.</text>
        <dbReference type="EC" id="2.7.13.3"/>
    </reaction>
</comment>
<evidence type="ECO:0000256" key="2">
    <source>
        <dbReference type="ARBA" id="ARBA00012438"/>
    </source>
</evidence>
<protein>
    <recommendedName>
        <fullName evidence="2">histidine kinase</fullName>
        <ecNumber evidence="2">2.7.13.3</ecNumber>
    </recommendedName>
</protein>
<feature type="transmembrane region" description="Helical" evidence="9">
    <location>
        <begin position="26"/>
        <end position="43"/>
    </location>
</feature>
<evidence type="ECO:0000256" key="8">
    <source>
        <dbReference type="ARBA" id="ARBA00023012"/>
    </source>
</evidence>
<keyword evidence="9" id="KW-0812">Transmembrane</keyword>
<keyword evidence="9" id="KW-1133">Transmembrane helix</keyword>
<keyword evidence="6 11" id="KW-0418">Kinase</keyword>
<dbReference type="AlphaFoldDB" id="A0A7W2EJB9"/>
<dbReference type="GO" id="GO:0016020">
    <property type="term" value="C:membrane"/>
    <property type="evidence" value="ECO:0007669"/>
    <property type="project" value="InterPro"/>
</dbReference>
<sequence length="554" mass="61119">MSDNILIPPRHVKDPTDASMVNRMRLVLAMTCLLTLFIDPTGVGRMNDFTIFVFAGYLLHSLVLNLFASPRLRPHVAYWLDVGWFYLIVLVTGGSNSFFFLFFFFSILAASFTFGFEAGARTTLVSTALFATTAVTAHTDAALSRVLLRATFLLALGYMIAHWGGLVVSQQRRLALLHEVTQQSNPRFGVDQTIATVLEKIRQFYGASRCILLMRESGAEHWSLRAASGEQAGRTPQPTRLSAEAAAPLLAFSAGRTVLYTRPLDGLLRRHALAREYLATRQRWVRMAPDAASDLAELLDAGALVTVPVPLRTGEGRLIVVTGRPELSRQDAQFLLHIVSQVFPVIENIELLDRIASDASQRERERIARDLHDTTVQPYIGLSHGLSAIRKQAAPDNPLLPELDNLQAMTTKVIGDLRRYASSFRAGRQGLSEPELLLALRRHASQVKQFYGIDIAIHSRGQLRGNDRLAAEVFQIVSEGISNICKHTDARAGAVTLACSERELDIRIENDCATEAVTNFRPHSIAERALALGGQAEVLPGAERSTMVHITIPI</sequence>
<evidence type="ECO:0000256" key="9">
    <source>
        <dbReference type="SAM" id="Phobius"/>
    </source>
</evidence>
<dbReference type="PANTHER" id="PTHR24421:SF10">
    <property type="entry name" value="NITRATE_NITRITE SENSOR PROTEIN NARQ"/>
    <property type="match status" value="1"/>
</dbReference>
<keyword evidence="3" id="KW-0597">Phosphoprotein</keyword>
<proteinExistence type="predicted"/>
<feature type="transmembrane region" description="Helical" evidence="9">
    <location>
        <begin position="147"/>
        <end position="168"/>
    </location>
</feature>
<evidence type="ECO:0000256" key="4">
    <source>
        <dbReference type="ARBA" id="ARBA00022679"/>
    </source>
</evidence>
<evidence type="ECO:0000256" key="1">
    <source>
        <dbReference type="ARBA" id="ARBA00000085"/>
    </source>
</evidence>
<dbReference type="EC" id="2.7.13.3" evidence="2"/>
<evidence type="ECO:0000256" key="5">
    <source>
        <dbReference type="ARBA" id="ARBA00022741"/>
    </source>
</evidence>
<dbReference type="SUPFAM" id="SSF55781">
    <property type="entry name" value="GAF domain-like"/>
    <property type="match status" value="1"/>
</dbReference>
<dbReference type="GO" id="GO:0000155">
    <property type="term" value="F:phosphorelay sensor kinase activity"/>
    <property type="evidence" value="ECO:0007669"/>
    <property type="project" value="InterPro"/>
</dbReference>
<feature type="domain" description="Signal transduction histidine kinase subgroup 3 dimerisation and phosphoacceptor" evidence="10">
    <location>
        <begin position="363"/>
        <end position="426"/>
    </location>
</feature>
<dbReference type="Gene3D" id="3.30.565.10">
    <property type="entry name" value="Histidine kinase-like ATPase, C-terminal domain"/>
    <property type="match status" value="1"/>
</dbReference>
<dbReference type="Gene3D" id="1.20.5.1930">
    <property type="match status" value="1"/>
</dbReference>
<dbReference type="GO" id="GO:0005524">
    <property type="term" value="F:ATP binding"/>
    <property type="evidence" value="ECO:0007669"/>
    <property type="project" value="UniProtKB-KW"/>
</dbReference>
<dbReference type="Pfam" id="PF07730">
    <property type="entry name" value="HisKA_3"/>
    <property type="match status" value="1"/>
</dbReference>
<feature type="transmembrane region" description="Helical" evidence="9">
    <location>
        <begin position="123"/>
        <end position="141"/>
    </location>
</feature>
<dbReference type="RefSeq" id="WP_182219186.1">
    <property type="nucleotide sequence ID" value="NZ_JACEZS010000014.1"/>
</dbReference>
<dbReference type="InterPro" id="IPR050482">
    <property type="entry name" value="Sensor_HK_TwoCompSys"/>
</dbReference>
<evidence type="ECO:0000313" key="12">
    <source>
        <dbReference type="Proteomes" id="UP000566711"/>
    </source>
</evidence>
<evidence type="ECO:0000256" key="3">
    <source>
        <dbReference type="ARBA" id="ARBA00022553"/>
    </source>
</evidence>
<dbReference type="EMBL" id="JACEZS010000014">
    <property type="protein sequence ID" value="MBA5606956.1"/>
    <property type="molecule type" value="Genomic_DNA"/>
</dbReference>
<accession>A0A7W2EJB9</accession>
<reference evidence="11 12" key="1">
    <citation type="submission" date="2020-07" db="EMBL/GenBank/DDBJ databases">
        <title>Novel species isolated from subtropical streams in China.</title>
        <authorList>
            <person name="Lu H."/>
        </authorList>
    </citation>
    <scope>NUCLEOTIDE SEQUENCE [LARGE SCALE GENOMIC DNA]</scope>
    <source>
        <strain evidence="11 12">FT3S</strain>
    </source>
</reference>
<name>A0A7W2EJB9_9BURK</name>
<evidence type="ECO:0000256" key="6">
    <source>
        <dbReference type="ARBA" id="ARBA00022777"/>
    </source>
</evidence>
<keyword evidence="4" id="KW-0808">Transferase</keyword>
<keyword evidence="8" id="KW-0902">Two-component regulatory system</keyword>
<dbReference type="PANTHER" id="PTHR24421">
    <property type="entry name" value="NITRATE/NITRITE SENSOR PROTEIN NARX-RELATED"/>
    <property type="match status" value="1"/>
</dbReference>
<dbReference type="Proteomes" id="UP000566711">
    <property type="component" value="Unassembled WGS sequence"/>
</dbReference>
<dbReference type="InterPro" id="IPR011712">
    <property type="entry name" value="Sig_transdc_His_kin_sub3_dim/P"/>
</dbReference>